<sequence>MLVGQAIYYTFAHSKERALSSVDADDQGVDITNSSHLSHLRAHIDELGGLRLFFFRFIRLLACLALVVLSVATNLQQLTMTYTYASCLSLFSLSAKSPWDGTASNHLNVVLLASFALFAYRDLWPLATYTLTPADGAEGWLLWMEIAVLSFAAVLIPLISPRQYVPVDPEDGNEPNPEQTASWLSRLFYIYCDPVVLKAFRVPHMKIDDLPLLSDFNRTKYLVKESFQHLDPLLSPSKRHIGLKLIFKIFPVEYVRMALAMIAFSGSTMAGPIAINRLLVYLETEGTDAFIRPWLWVLWILFGDTLTSITINYYNYQASVVVVQCQGILTQLVFDHALHIRVKAEVSKLSSAATSDMAAVLTSNTASAAEGDGPPISLQSSTATASHAASSFTKGKNTGSEADKAKEPIGVEKHNLTGRLNNLVTSDMDSLLSGQQFMWILFFLPIQLVFNIWFLYTLLGWGVLPGLGAMILMSPLPGLIAKLINNTQEQKMKKSDARVQSVTETLNIIRMVKLFGWEINMGKQIAQKRDEELVFVRKLKFLQLNDFINAVLPIVMILTSYSIYTLVMNQPLRASQIFASIMLFQFLEGNLHMAFTFMPGIIEGKVALDRMNEFIQQTELLDKYTSRKSSDIQAIVLTSQDEFSSIGIGQSSFTWTSEEYAGDITPSSMQPRFMLHIDDEVLFKAGCINLIIGQTGSGKTSLLMALLGEMHRIPTGPHSFINLPRQGGVAYHAQESWVLNETIRDNILFGAPYDEHRYNTVLEQCALKHDIELFEAGDQTEVGEKGLTLSGGQKARVTLARAVYSSAEILLLDDVLAALDVHTARWIVDKCLQGDLVRGRTVILVTHNVAMMAPVVDFVVSLGLNGQILSQGTLSNALAKDETLLAEVDREAKAIEKAEHDVIEAPDIDPTTKSGKLIVEEEVSEGHLGWCALKLLVVNMAGKGGTFVFWISFIGLCVATRASDNMEIWVLTLWASRYENSDPSDVPVIPYLTLYTGVYFFTILLMAMASIVWFFGSLRASRRIHELLVKSVLGSSLRWLDRTPVSRIITRCTQDIQQIDSGLPSAINVLIDYTVSIVLKFTAVLLISPIFIIPGLILIIAGVSIGNVYMKAQLPIKREISNAKAPVLGHFGSAVSGLVSIRAYGAQDAFRQESYRRIDQYTRARRPFSDLTRWINVRMNLLASLFASSLAAYLTYGTSITPSKTGFSLNMAVGFSSMILWWVRSLNVVETKGNSLERIQQYLEIEHEPESTEEGVPPAYWPASGDLRVENLSARYSPDGPKVLHEISFHIIPGERVGIVGRTGSGKSSLTLALLRAIITEGKMYYDGIATDTLNLDALRSNITIIPQVPELLSGTLRENLDPFSQHDDAVLNSALRSAGLFSLQNENTESRLALDSQISGGGSNLSVGQRQILALARALVRQSKILILDEATSAIDYETDAVIQKSLRSELGKDVTLLTVAHRLQTIMDSDKIMVLDAGRLVEFDKPTELLKNKKSYFRALVEESGDKEALLAMIN</sequence>
<evidence type="ECO:0000256" key="6">
    <source>
        <dbReference type="ARBA" id="ARBA00022989"/>
    </source>
</evidence>
<dbReference type="PROSITE" id="PS50929">
    <property type="entry name" value="ABC_TM1F"/>
    <property type="match status" value="2"/>
</dbReference>
<feature type="transmembrane region" description="Helical" evidence="8">
    <location>
        <begin position="295"/>
        <end position="314"/>
    </location>
</feature>
<dbReference type="Gene3D" id="3.40.50.300">
    <property type="entry name" value="P-loop containing nucleotide triphosphate hydrolases"/>
    <property type="match status" value="2"/>
</dbReference>
<evidence type="ECO:0000256" key="1">
    <source>
        <dbReference type="ARBA" id="ARBA00004370"/>
    </source>
</evidence>
<gene>
    <name evidence="11" type="ORF">GFSPODELE1_LOCUS4224</name>
</gene>
<dbReference type="CDD" id="cd18596">
    <property type="entry name" value="ABC_6TM_VMR1_D1_like"/>
    <property type="match status" value="1"/>
</dbReference>
<dbReference type="SUPFAM" id="SSF52540">
    <property type="entry name" value="P-loop containing nucleoside triphosphate hydrolases"/>
    <property type="match status" value="2"/>
</dbReference>
<feature type="transmembrane region" description="Helical" evidence="8">
    <location>
        <begin position="1091"/>
        <end position="1110"/>
    </location>
</feature>
<dbReference type="PROSITE" id="PS50893">
    <property type="entry name" value="ABC_TRANSPORTER_2"/>
    <property type="match status" value="2"/>
</dbReference>
<dbReference type="PROSITE" id="PS00211">
    <property type="entry name" value="ABC_TRANSPORTER_1"/>
    <property type="match status" value="1"/>
</dbReference>
<keyword evidence="12" id="KW-1185">Reference proteome</keyword>
<feature type="transmembrane region" description="Helical" evidence="8">
    <location>
        <begin position="547"/>
        <end position="567"/>
    </location>
</feature>
<evidence type="ECO:0000259" key="9">
    <source>
        <dbReference type="PROSITE" id="PS50893"/>
    </source>
</evidence>
<evidence type="ECO:0000256" key="8">
    <source>
        <dbReference type="SAM" id="Phobius"/>
    </source>
</evidence>
<evidence type="ECO:0000259" key="10">
    <source>
        <dbReference type="PROSITE" id="PS50929"/>
    </source>
</evidence>
<keyword evidence="3 8" id="KW-0812">Transmembrane</keyword>
<evidence type="ECO:0000313" key="11">
    <source>
        <dbReference type="EMBL" id="CAL1702786.1"/>
    </source>
</evidence>
<keyword evidence="7 8" id="KW-0472">Membrane</keyword>
<dbReference type="Pfam" id="PF00005">
    <property type="entry name" value="ABC_tran"/>
    <property type="match status" value="2"/>
</dbReference>
<keyword evidence="5" id="KW-0067">ATP-binding</keyword>
<dbReference type="SMART" id="SM00382">
    <property type="entry name" value="AAA"/>
    <property type="match status" value="2"/>
</dbReference>
<feature type="transmembrane region" description="Helical" evidence="8">
    <location>
        <begin position="254"/>
        <end position="275"/>
    </location>
</feature>
<feature type="domain" description="ABC transporter" evidence="9">
    <location>
        <begin position="659"/>
        <end position="890"/>
    </location>
</feature>
<dbReference type="InterPro" id="IPR036640">
    <property type="entry name" value="ABC1_TM_sf"/>
</dbReference>
<feature type="transmembrane region" description="Helical" evidence="8">
    <location>
        <begin position="140"/>
        <end position="159"/>
    </location>
</feature>
<dbReference type="SUPFAM" id="SSF90123">
    <property type="entry name" value="ABC transporter transmembrane region"/>
    <property type="match status" value="2"/>
</dbReference>
<dbReference type="CDD" id="cd18604">
    <property type="entry name" value="ABC_6TM_VMR1_D2_like"/>
    <property type="match status" value="1"/>
</dbReference>
<evidence type="ECO:0008006" key="13">
    <source>
        <dbReference type="Google" id="ProtNLM"/>
    </source>
</evidence>
<dbReference type="InterPro" id="IPR027417">
    <property type="entry name" value="P-loop_NTPase"/>
</dbReference>
<dbReference type="InterPro" id="IPR003593">
    <property type="entry name" value="AAA+_ATPase"/>
</dbReference>
<feature type="domain" description="ABC transporter" evidence="9">
    <location>
        <begin position="1267"/>
        <end position="1504"/>
    </location>
</feature>
<feature type="domain" description="ABC transmembrane type-1" evidence="10">
    <location>
        <begin position="969"/>
        <end position="1231"/>
    </location>
</feature>
<keyword evidence="6 8" id="KW-1133">Transmembrane helix</keyword>
<dbReference type="EMBL" id="OZ037945">
    <property type="protein sequence ID" value="CAL1702786.1"/>
    <property type="molecule type" value="Genomic_DNA"/>
</dbReference>
<dbReference type="InterPro" id="IPR050173">
    <property type="entry name" value="ABC_transporter_C-like"/>
</dbReference>
<dbReference type="Proteomes" id="UP001497453">
    <property type="component" value="Chromosome 2"/>
</dbReference>
<dbReference type="InterPro" id="IPR011527">
    <property type="entry name" value="ABC1_TM_dom"/>
</dbReference>
<evidence type="ECO:0000256" key="2">
    <source>
        <dbReference type="ARBA" id="ARBA00022448"/>
    </source>
</evidence>
<dbReference type="Pfam" id="PF00664">
    <property type="entry name" value="ABC_membrane"/>
    <property type="match status" value="2"/>
</dbReference>
<name>A0ABP1D4J5_9APHY</name>
<comment type="subcellular location">
    <subcellularLocation>
        <location evidence="1">Membrane</location>
    </subcellularLocation>
</comment>
<dbReference type="Gene3D" id="1.20.1560.10">
    <property type="entry name" value="ABC transporter type 1, transmembrane domain"/>
    <property type="match status" value="2"/>
</dbReference>
<dbReference type="CDD" id="cd03244">
    <property type="entry name" value="ABCC_MRP_domain2"/>
    <property type="match status" value="1"/>
</dbReference>
<reference evidence="12" key="1">
    <citation type="submission" date="2024-04" db="EMBL/GenBank/DDBJ databases">
        <authorList>
            <person name="Shaw F."/>
            <person name="Minotto A."/>
        </authorList>
    </citation>
    <scope>NUCLEOTIDE SEQUENCE [LARGE SCALE GENOMIC DNA]</scope>
</reference>
<evidence type="ECO:0000256" key="7">
    <source>
        <dbReference type="ARBA" id="ARBA00023136"/>
    </source>
</evidence>
<evidence type="ECO:0000256" key="4">
    <source>
        <dbReference type="ARBA" id="ARBA00022741"/>
    </source>
</evidence>
<keyword evidence="2" id="KW-0813">Transport</keyword>
<dbReference type="PANTHER" id="PTHR24223:SF356">
    <property type="entry name" value="ATP-BINDING CASSETTE TRANSPORTER ABC4"/>
    <property type="match status" value="1"/>
</dbReference>
<feature type="transmembrane region" description="Helical" evidence="8">
    <location>
        <begin position="53"/>
        <end position="72"/>
    </location>
</feature>
<keyword evidence="4" id="KW-0547">Nucleotide-binding</keyword>
<accession>A0ABP1D4J5</accession>
<evidence type="ECO:0000313" key="12">
    <source>
        <dbReference type="Proteomes" id="UP001497453"/>
    </source>
</evidence>
<feature type="transmembrane region" description="Helical" evidence="8">
    <location>
        <begin position="437"/>
        <end position="456"/>
    </location>
</feature>
<organism evidence="11 12">
    <name type="scientific">Somion occarium</name>
    <dbReference type="NCBI Taxonomy" id="3059160"/>
    <lineage>
        <taxon>Eukaryota</taxon>
        <taxon>Fungi</taxon>
        <taxon>Dikarya</taxon>
        <taxon>Basidiomycota</taxon>
        <taxon>Agaricomycotina</taxon>
        <taxon>Agaricomycetes</taxon>
        <taxon>Polyporales</taxon>
        <taxon>Cerrenaceae</taxon>
        <taxon>Somion</taxon>
    </lineage>
</organism>
<proteinExistence type="predicted"/>
<dbReference type="InterPro" id="IPR003439">
    <property type="entry name" value="ABC_transporter-like_ATP-bd"/>
</dbReference>
<dbReference type="CDD" id="cd03250">
    <property type="entry name" value="ABCC_MRP_domain1"/>
    <property type="match status" value="1"/>
</dbReference>
<feature type="domain" description="ABC transmembrane type-1" evidence="10">
    <location>
        <begin position="415"/>
        <end position="603"/>
    </location>
</feature>
<evidence type="ECO:0000256" key="5">
    <source>
        <dbReference type="ARBA" id="ARBA00022840"/>
    </source>
</evidence>
<dbReference type="InterPro" id="IPR017871">
    <property type="entry name" value="ABC_transporter-like_CS"/>
</dbReference>
<feature type="transmembrane region" description="Helical" evidence="8">
    <location>
        <begin position="102"/>
        <end position="120"/>
    </location>
</feature>
<dbReference type="PANTHER" id="PTHR24223">
    <property type="entry name" value="ATP-BINDING CASSETTE SUB-FAMILY C"/>
    <property type="match status" value="1"/>
</dbReference>
<evidence type="ECO:0000256" key="3">
    <source>
        <dbReference type="ARBA" id="ARBA00022692"/>
    </source>
</evidence>
<feature type="transmembrane region" description="Helical" evidence="8">
    <location>
        <begin position="992"/>
        <end position="1015"/>
    </location>
</feature>
<protein>
    <recommendedName>
        <fullName evidence="13">P-loop containing nucleoside triphosphate hydrolase protein</fullName>
    </recommendedName>
</protein>
<feature type="transmembrane region" description="Helical" evidence="8">
    <location>
        <begin position="462"/>
        <end position="484"/>
    </location>
</feature>